<organism evidence="1 2">
    <name type="scientific">Cinchona calisaya</name>
    <dbReference type="NCBI Taxonomy" id="153742"/>
    <lineage>
        <taxon>Eukaryota</taxon>
        <taxon>Viridiplantae</taxon>
        <taxon>Streptophyta</taxon>
        <taxon>Embryophyta</taxon>
        <taxon>Tracheophyta</taxon>
        <taxon>Spermatophyta</taxon>
        <taxon>Magnoliopsida</taxon>
        <taxon>eudicotyledons</taxon>
        <taxon>Gunneridae</taxon>
        <taxon>Pentapetalae</taxon>
        <taxon>asterids</taxon>
        <taxon>lamiids</taxon>
        <taxon>Gentianales</taxon>
        <taxon>Rubiaceae</taxon>
        <taxon>Cinchonoideae</taxon>
        <taxon>Cinchoneae</taxon>
        <taxon>Cinchona</taxon>
    </lineage>
</organism>
<name>A0ABD3AZL9_9GENT</name>
<dbReference type="EMBL" id="JBJUIK010000002">
    <property type="protein sequence ID" value="KAL3536540.1"/>
    <property type="molecule type" value="Genomic_DNA"/>
</dbReference>
<protein>
    <submittedName>
        <fullName evidence="1">Uncharacterized protein</fullName>
    </submittedName>
</protein>
<evidence type="ECO:0000313" key="2">
    <source>
        <dbReference type="Proteomes" id="UP001630127"/>
    </source>
</evidence>
<sequence length="238" mass="26107">MLAQTNSSSTTTITKGANITKPGCQRQCGNLRVPYPFGIGRGCAIDTSFEVNFNTSFNPFKTFFDDIEISEISDSQMRVSNVVAHTCHNESGAQDHEFTAWTDLWNTPYSYSELNKFTVIGHDNFTLITGFEGRNFTSGCLSVCSKAGSVLDGYCSGSGCCQTLIPRGFKYYFISLDTVNLTQVSLFNTCSYAFLGEQDRFVFHGASDMSDHDFVHRTSATVPIVPDWAIGNLSCSAA</sequence>
<evidence type="ECO:0000313" key="1">
    <source>
        <dbReference type="EMBL" id="KAL3536540.1"/>
    </source>
</evidence>
<gene>
    <name evidence="1" type="ORF">ACH5RR_005001</name>
</gene>
<reference evidence="1 2" key="1">
    <citation type="submission" date="2024-11" db="EMBL/GenBank/DDBJ databases">
        <title>A near-complete genome assembly of Cinchona calisaya.</title>
        <authorList>
            <person name="Lian D.C."/>
            <person name="Zhao X.W."/>
            <person name="Wei L."/>
        </authorList>
    </citation>
    <scope>NUCLEOTIDE SEQUENCE [LARGE SCALE GENOMIC DNA]</scope>
    <source>
        <tissue evidence="1">Nenye</tissue>
    </source>
</reference>
<dbReference type="Proteomes" id="UP001630127">
    <property type="component" value="Unassembled WGS sequence"/>
</dbReference>
<dbReference type="PANTHER" id="PTHR33491">
    <property type="entry name" value="OSJNBA0016N04.9 PROTEIN"/>
    <property type="match status" value="1"/>
</dbReference>
<proteinExistence type="predicted"/>
<comment type="caution">
    <text evidence="1">The sequence shown here is derived from an EMBL/GenBank/DDBJ whole genome shotgun (WGS) entry which is preliminary data.</text>
</comment>
<accession>A0ABD3AZL9</accession>
<dbReference type="AlphaFoldDB" id="A0ABD3AZL9"/>
<keyword evidence="2" id="KW-1185">Reference proteome</keyword>